<accession>A0AAW3YWV1</accession>
<reference evidence="2" key="1">
    <citation type="submission" date="2020-09" db="EMBL/GenBank/DDBJ databases">
        <authorList>
            <person name="Palma L."/>
            <person name="Caballero P."/>
            <person name="Berry C."/>
            <person name="Del Valle E."/>
        </authorList>
    </citation>
    <scope>NUCLEOTIDE SEQUENCE</scope>
    <source>
        <strain evidence="2">M</strain>
    </source>
</reference>
<dbReference type="Proteomes" id="UP001193920">
    <property type="component" value="Unassembled WGS sequence"/>
</dbReference>
<comment type="caution">
    <text evidence="2">The sequence shown here is derived from an EMBL/GenBank/DDBJ whole genome shotgun (WGS) entry which is preliminary data.</text>
</comment>
<protein>
    <recommendedName>
        <fullName evidence="3">MFS transporter</fullName>
    </recommendedName>
</protein>
<keyword evidence="1" id="KW-1133">Transmembrane helix</keyword>
<dbReference type="EMBL" id="JACXBF010000527">
    <property type="protein sequence ID" value="MBD2802660.1"/>
    <property type="molecule type" value="Genomic_DNA"/>
</dbReference>
<name>A0AAW3YWV1_9GAMM</name>
<feature type="transmembrane region" description="Helical" evidence="1">
    <location>
        <begin position="12"/>
        <end position="38"/>
    </location>
</feature>
<evidence type="ECO:0008006" key="3">
    <source>
        <dbReference type="Google" id="ProtNLM"/>
    </source>
</evidence>
<dbReference type="AlphaFoldDB" id="A0AAW3YWV1"/>
<reference evidence="2" key="2">
    <citation type="journal article" date="2024" name="Toxins">
        <title>Genome Sequence Analysis of Native Xenorhabdus Strains Isolated from Entomopathogenic Nematodes in Argentina.</title>
        <authorList>
            <person name="Palma L."/>
            <person name="Frizzo L."/>
            <person name="Kaiser S."/>
            <person name="Berry C."/>
            <person name="Caballero P."/>
            <person name="Bode H.B."/>
            <person name="Del Valle E.E."/>
        </authorList>
    </citation>
    <scope>NUCLEOTIDE SEQUENCE</scope>
    <source>
        <strain evidence="2">M</strain>
    </source>
</reference>
<gene>
    <name evidence="2" type="ORF">ID854_20005</name>
</gene>
<evidence type="ECO:0000256" key="1">
    <source>
        <dbReference type="SAM" id="Phobius"/>
    </source>
</evidence>
<proteinExistence type="predicted"/>
<sequence length="52" mass="5643">MDISNTSARRWLLLLTVCLTGVLVLLCFTGPAIVLLSIQQILGEHHHISSTG</sequence>
<organism evidence="2">
    <name type="scientific">Xenorhabdus szentirmaii</name>
    <dbReference type="NCBI Taxonomy" id="290112"/>
    <lineage>
        <taxon>Bacteria</taxon>
        <taxon>Pseudomonadati</taxon>
        <taxon>Pseudomonadota</taxon>
        <taxon>Gammaproteobacteria</taxon>
        <taxon>Enterobacterales</taxon>
        <taxon>Morganellaceae</taxon>
        <taxon>Xenorhabdus</taxon>
    </lineage>
</organism>
<dbReference type="RefSeq" id="WP_323869733.1">
    <property type="nucleotide sequence ID" value="NZ_JACXBF010000527.1"/>
</dbReference>
<keyword evidence="1" id="KW-0472">Membrane</keyword>
<keyword evidence="1" id="KW-0812">Transmembrane</keyword>
<evidence type="ECO:0000313" key="2">
    <source>
        <dbReference type="EMBL" id="MBD2802660.1"/>
    </source>
</evidence>